<protein>
    <submittedName>
        <fullName evidence="2">Uncharacterized protein</fullName>
    </submittedName>
</protein>
<name>A0AAD2K1L9_9AGAR</name>
<organism evidence="2 3">
    <name type="scientific">Mycena citricolor</name>
    <dbReference type="NCBI Taxonomy" id="2018698"/>
    <lineage>
        <taxon>Eukaryota</taxon>
        <taxon>Fungi</taxon>
        <taxon>Dikarya</taxon>
        <taxon>Basidiomycota</taxon>
        <taxon>Agaricomycotina</taxon>
        <taxon>Agaricomycetes</taxon>
        <taxon>Agaricomycetidae</taxon>
        <taxon>Agaricales</taxon>
        <taxon>Marasmiineae</taxon>
        <taxon>Mycenaceae</taxon>
        <taxon>Mycena</taxon>
    </lineage>
</organism>
<proteinExistence type="predicted"/>
<gene>
    <name evidence="1" type="ORF">MYCIT1_LOCUS10119</name>
    <name evidence="2" type="ORF">MYCIT1_LOCUS20631</name>
</gene>
<evidence type="ECO:0000313" key="1">
    <source>
        <dbReference type="EMBL" id="CAK5267531.1"/>
    </source>
</evidence>
<accession>A0AAD2K1L9</accession>
<comment type="caution">
    <text evidence="2">The sequence shown here is derived from an EMBL/GenBank/DDBJ whole genome shotgun (WGS) entry which is preliminary data.</text>
</comment>
<dbReference type="AlphaFoldDB" id="A0AAD2K1L9"/>
<dbReference type="Proteomes" id="UP001295794">
    <property type="component" value="Unassembled WGS sequence"/>
</dbReference>
<evidence type="ECO:0000313" key="3">
    <source>
        <dbReference type="Proteomes" id="UP001295794"/>
    </source>
</evidence>
<keyword evidence="3" id="KW-1185">Reference proteome</keyword>
<sequence length="118" mass="13820">MDEDELDCDLAYQLRSSRHVSSVPSSEIAKSHRDRANRIPYALTSLEHKVHPEKRLGKRKPISTNQLCGIQMRLRDLIPRTSLWTWNEAIRHLQSTALLQLRSSNRRGQRQLSPHPFW</sequence>
<dbReference type="EMBL" id="CAVNYO010000125">
    <property type="protein sequence ID" value="CAK5267531.1"/>
    <property type="molecule type" value="Genomic_DNA"/>
</dbReference>
<dbReference type="EMBL" id="CAVNYO010000399">
    <property type="protein sequence ID" value="CAK5273864.1"/>
    <property type="molecule type" value="Genomic_DNA"/>
</dbReference>
<reference evidence="2" key="1">
    <citation type="submission" date="2023-11" db="EMBL/GenBank/DDBJ databases">
        <authorList>
            <person name="De Vega J J."/>
            <person name="De Vega J J."/>
        </authorList>
    </citation>
    <scope>NUCLEOTIDE SEQUENCE</scope>
</reference>
<evidence type="ECO:0000313" key="2">
    <source>
        <dbReference type="EMBL" id="CAK5273864.1"/>
    </source>
</evidence>